<dbReference type="Gene3D" id="3.60.60.10">
    <property type="entry name" value="Penicillin V Acylase, Chain A"/>
    <property type="match status" value="1"/>
</dbReference>
<organism evidence="2 3">
    <name type="scientific">Candidatus Marsarchaeota G1 archaeon OSP_D</name>
    <dbReference type="NCBI Taxonomy" id="1978155"/>
    <lineage>
        <taxon>Archaea</taxon>
        <taxon>Candidatus Marsarchaeota</taxon>
        <taxon>Candidatus Marsarchaeota group 1</taxon>
    </lineage>
</organism>
<dbReference type="EMBL" id="NEXC01000128">
    <property type="protein sequence ID" value="PSN81868.1"/>
    <property type="molecule type" value="Genomic_DNA"/>
</dbReference>
<dbReference type="Pfam" id="PF03417">
    <property type="entry name" value="AAT"/>
    <property type="match status" value="1"/>
</dbReference>
<name>A0A2R6A6B4_9ARCH</name>
<protein>
    <recommendedName>
        <fullName evidence="1">Peptidase C45 hydrolase domain-containing protein</fullName>
    </recommendedName>
</protein>
<dbReference type="NCBIfam" id="NF040521">
    <property type="entry name" value="C45_proenzyme"/>
    <property type="match status" value="1"/>
</dbReference>
<sequence>MTQISKNSLYEVLEVKGGDFERGFAYGEAHKSLISRLLESHFEYYAKHLGFDKDSVLREASLFANPIREYSEEIYEELNGIAKGAELSLDHILVIAAFNEVFYPKLSKLCTSFAVHSLVTSERLSYVGQNNDEGVEPWLDGECVVLIKHTRKSAPDFITYTYAGAPAMMGINSYGLALCINALNFSSPRVGVPMLCVAREVLNQKSLEDAINAIARAKRAYSLNFMMGTPYEIANVEASPSGVQVMKSQSFVYHANHYLCPVEGYQERTSGEYYKNSNLRCERMGQLLRSAKFIDFEYLKNVLRDHEGHPYGICRHVDTKRPKEKRSRTLDGMIYIPERKEAWIAKGNPCENEFVRYAL</sequence>
<evidence type="ECO:0000259" key="1">
    <source>
        <dbReference type="Pfam" id="PF03417"/>
    </source>
</evidence>
<dbReference type="AlphaFoldDB" id="A0A2R6A6B4"/>
<reference evidence="2 3" key="1">
    <citation type="submission" date="2017-04" db="EMBL/GenBank/DDBJ databases">
        <title>Novel microbial lineages endemic to geothermal iron-oxide mats fill important gaps in the evolutionary history of Archaea.</title>
        <authorList>
            <person name="Jay Z.J."/>
            <person name="Beam J.P."/>
            <person name="Dlakic M."/>
            <person name="Rusch D.B."/>
            <person name="Kozubal M.A."/>
            <person name="Inskeep W.P."/>
        </authorList>
    </citation>
    <scope>NUCLEOTIDE SEQUENCE [LARGE SCALE GENOMIC DNA]</scope>
    <source>
        <strain evidence="2">OSP_D</strain>
    </source>
</reference>
<comment type="caution">
    <text evidence="2">The sequence shown here is derived from an EMBL/GenBank/DDBJ whole genome shotgun (WGS) entry which is preliminary data.</text>
</comment>
<evidence type="ECO:0000313" key="2">
    <source>
        <dbReference type="EMBL" id="PSN81868.1"/>
    </source>
</evidence>
<dbReference type="InterPro" id="IPR005079">
    <property type="entry name" value="Peptidase_C45_hydrolase"/>
</dbReference>
<dbReference type="Proteomes" id="UP000240880">
    <property type="component" value="Unassembled WGS sequence"/>
</dbReference>
<dbReference type="PANTHER" id="PTHR34180:SF1">
    <property type="entry name" value="BETA-ALANYL-DOPAMINE_CARCININE HYDROLASE"/>
    <property type="match status" value="1"/>
</dbReference>
<dbReference type="InterPro" id="IPR047801">
    <property type="entry name" value="Peptidase_C45"/>
</dbReference>
<dbReference type="PANTHER" id="PTHR34180">
    <property type="entry name" value="PEPTIDASE C45"/>
    <property type="match status" value="1"/>
</dbReference>
<evidence type="ECO:0000313" key="3">
    <source>
        <dbReference type="Proteomes" id="UP000240880"/>
    </source>
</evidence>
<proteinExistence type="predicted"/>
<gene>
    <name evidence="2" type="ORF">B9Q01_09710</name>
</gene>
<dbReference type="InterPro" id="IPR047794">
    <property type="entry name" value="C45_proenzyme-like"/>
</dbReference>
<feature type="domain" description="Peptidase C45 hydrolase" evidence="1">
    <location>
        <begin position="125"/>
        <end position="349"/>
    </location>
</feature>
<accession>A0A2R6A6B4</accession>
<dbReference type="Gene3D" id="1.10.10.2120">
    <property type="match status" value="1"/>
</dbReference>